<sequence>MQPAFPGGLHGHDDRALPRLPVGNADNRRGSVLGHAASVERSTADRQSPAAVQRAQQFAGIYARRHSRME</sequence>
<dbReference type="AlphaFoldDB" id="A0AAD0FLV7"/>
<name>A0AAD0FLV7_STEMA</name>
<reference evidence="2 3" key="1">
    <citation type="submission" date="2017-12" db="EMBL/GenBank/DDBJ databases">
        <title>Complete Genome Sequence of Stenotrophomonas maltophilia CSM2.</title>
        <authorList>
            <person name="Castro-Jaimes S."/>
            <person name="Lopez-Leal G."/>
            <person name="Barberena Jonas C."/>
            <person name="Bustos P."/>
            <person name="Perez-Oseguera A."/>
            <person name="Cevallos M.A."/>
        </authorList>
    </citation>
    <scope>NUCLEOTIDE SEQUENCE [LARGE SCALE GENOMIC DNA]</scope>
    <source>
        <strain evidence="2 3">CSM2</strain>
    </source>
</reference>
<feature type="region of interest" description="Disordered" evidence="1">
    <location>
        <begin position="1"/>
        <end position="29"/>
    </location>
</feature>
<evidence type="ECO:0000313" key="2">
    <source>
        <dbReference type="EMBL" id="AUI07100.1"/>
    </source>
</evidence>
<gene>
    <name evidence="2" type="ORF">SmaCSM2_07860</name>
</gene>
<proteinExistence type="predicted"/>
<dbReference type="EMBL" id="CP025298">
    <property type="protein sequence ID" value="AUI07100.1"/>
    <property type="molecule type" value="Genomic_DNA"/>
</dbReference>
<evidence type="ECO:0000313" key="3">
    <source>
        <dbReference type="Proteomes" id="UP000234414"/>
    </source>
</evidence>
<dbReference type="Proteomes" id="UP000234414">
    <property type="component" value="Chromosome"/>
</dbReference>
<protein>
    <submittedName>
        <fullName evidence="2">Uncharacterized protein</fullName>
    </submittedName>
</protein>
<evidence type="ECO:0000256" key="1">
    <source>
        <dbReference type="SAM" id="MobiDB-lite"/>
    </source>
</evidence>
<accession>A0AAD0FLV7</accession>
<organism evidence="2 3">
    <name type="scientific">Stenotrophomonas maltophilia</name>
    <name type="common">Pseudomonas maltophilia</name>
    <name type="synonym">Xanthomonas maltophilia</name>
    <dbReference type="NCBI Taxonomy" id="40324"/>
    <lineage>
        <taxon>Bacteria</taxon>
        <taxon>Pseudomonadati</taxon>
        <taxon>Pseudomonadota</taxon>
        <taxon>Gammaproteobacteria</taxon>
        <taxon>Lysobacterales</taxon>
        <taxon>Lysobacteraceae</taxon>
        <taxon>Stenotrophomonas</taxon>
        <taxon>Stenotrophomonas maltophilia group</taxon>
    </lineage>
</organism>